<dbReference type="RefSeq" id="WP_147664561.1">
    <property type="nucleotide sequence ID" value="NZ_CP042905.2"/>
</dbReference>
<dbReference type="InterPro" id="IPR036412">
    <property type="entry name" value="HAD-like_sf"/>
</dbReference>
<organism evidence="1 2">
    <name type="scientific">Promethearchaeum syntrophicum</name>
    <dbReference type="NCBI Taxonomy" id="2594042"/>
    <lineage>
        <taxon>Archaea</taxon>
        <taxon>Promethearchaeati</taxon>
        <taxon>Promethearchaeota</taxon>
        <taxon>Promethearchaeia</taxon>
        <taxon>Promethearchaeales</taxon>
        <taxon>Promethearchaeaceae</taxon>
        <taxon>Promethearchaeum</taxon>
    </lineage>
</organism>
<gene>
    <name evidence="1" type="ORF">DSAG12_03510</name>
</gene>
<accession>A0A5B9DFW5</accession>
<dbReference type="OrthoDB" id="120822at2157"/>
<dbReference type="PANTHER" id="PTHR10000">
    <property type="entry name" value="PHOSPHOSERINE PHOSPHATASE"/>
    <property type="match status" value="1"/>
</dbReference>
<name>A0A5B9DFW5_9ARCH</name>
<dbReference type="AlphaFoldDB" id="A0A5B9DFW5"/>
<proteinExistence type="predicted"/>
<protein>
    <submittedName>
        <fullName evidence="1">HAD-IIB family hydrolase</fullName>
    </submittedName>
</protein>
<dbReference type="SUPFAM" id="SSF56784">
    <property type="entry name" value="HAD-like"/>
    <property type="match status" value="1"/>
</dbReference>
<dbReference type="Pfam" id="PF08282">
    <property type="entry name" value="Hydrolase_3"/>
    <property type="match status" value="2"/>
</dbReference>
<dbReference type="Gene3D" id="3.40.50.1000">
    <property type="entry name" value="HAD superfamily/HAD-like"/>
    <property type="match status" value="2"/>
</dbReference>
<dbReference type="GO" id="GO:0016791">
    <property type="term" value="F:phosphatase activity"/>
    <property type="evidence" value="ECO:0007669"/>
    <property type="project" value="TreeGrafter"/>
</dbReference>
<dbReference type="InterPro" id="IPR023214">
    <property type="entry name" value="HAD_sf"/>
</dbReference>
<evidence type="ECO:0000313" key="1">
    <source>
        <dbReference type="EMBL" id="QEE17673.1"/>
    </source>
</evidence>
<dbReference type="Proteomes" id="UP000321408">
    <property type="component" value="Chromosome"/>
</dbReference>
<reference evidence="1 2" key="1">
    <citation type="journal article" date="2020" name="Nature">
        <title>Isolation of an archaeon at the prokaryote-eukaryote interface.</title>
        <authorList>
            <person name="Imachi H."/>
            <person name="Nobu M.K."/>
            <person name="Nakahara N."/>
            <person name="Morono Y."/>
            <person name="Ogawara M."/>
            <person name="Takaki Y."/>
            <person name="Takano Y."/>
            <person name="Uematsu K."/>
            <person name="Ikuta T."/>
            <person name="Ito M."/>
            <person name="Matsui Y."/>
            <person name="Miyazaki M."/>
            <person name="Murata K."/>
            <person name="Saito Y."/>
            <person name="Sakai S."/>
            <person name="Song C."/>
            <person name="Tasumi E."/>
            <person name="Yamanaka Y."/>
            <person name="Yamaguchi T."/>
            <person name="Kamagata Y."/>
            <person name="Tamaki H."/>
            <person name="Takai K."/>
        </authorList>
    </citation>
    <scope>NUCLEOTIDE SEQUENCE [LARGE SCALE GENOMIC DNA]</scope>
    <source>
        <strain evidence="1 2">MK-D1</strain>
    </source>
</reference>
<dbReference type="EMBL" id="CP042905">
    <property type="protein sequence ID" value="QEE17673.1"/>
    <property type="molecule type" value="Genomic_DNA"/>
</dbReference>
<sequence length="270" mass="31300">MLKISEIPTEIVNKIEIIFCDIDDTLSFKGKILPETYSSLWDLFNNNIKIVPITGRCAGWVDHIARFWPVFGVIGENGALYMYMDNNNKLRKRYFLENQKVPETKRKLELIKNKVLTRFPTCKVASDQPYREFDLAIDFCEDVPPLPMEDVQEIVKIYEKYGATAKISSIHVNGWFGDFDKLKMTKLFAKEVLKYDLKENMDKILFVGDSPNDQPMFNFFKNSVGVANIINFSDLITHPPMYITKKKSGKGFTELVNIILSKRKKFILKN</sequence>
<keyword evidence="2" id="KW-1185">Reference proteome</keyword>
<dbReference type="KEGG" id="psyt:DSAG12_03510"/>
<dbReference type="PANTHER" id="PTHR10000:SF8">
    <property type="entry name" value="HAD SUPERFAMILY HYDROLASE-LIKE, TYPE 3"/>
    <property type="match status" value="1"/>
</dbReference>
<dbReference type="GeneID" id="41331481"/>
<dbReference type="NCBIfam" id="TIGR01484">
    <property type="entry name" value="HAD-SF-IIB"/>
    <property type="match status" value="1"/>
</dbReference>
<dbReference type="GO" id="GO:0000287">
    <property type="term" value="F:magnesium ion binding"/>
    <property type="evidence" value="ECO:0007669"/>
    <property type="project" value="TreeGrafter"/>
</dbReference>
<evidence type="ECO:0000313" key="2">
    <source>
        <dbReference type="Proteomes" id="UP000321408"/>
    </source>
</evidence>
<reference evidence="1 2" key="2">
    <citation type="journal article" date="2024" name="Int. J. Syst. Evol. Microbiol.">
        <title>Promethearchaeum syntrophicum gen. nov., sp. nov., an anaerobic, obligately syntrophic archaeon, the first isolate of the lineage 'Asgard' archaea, and proposal of the new archaeal phylum Promethearchaeota phyl. nov. and kingdom Promethearchaeati regn. nov.</title>
        <authorList>
            <person name="Imachi H."/>
            <person name="Nobu M.K."/>
            <person name="Kato S."/>
            <person name="Takaki Y."/>
            <person name="Miyazaki M."/>
            <person name="Miyata M."/>
            <person name="Ogawara M."/>
            <person name="Saito Y."/>
            <person name="Sakai S."/>
            <person name="Tahara Y.O."/>
            <person name="Takano Y."/>
            <person name="Tasumi E."/>
            <person name="Uematsu K."/>
            <person name="Yoshimura T."/>
            <person name="Itoh T."/>
            <person name="Ohkuma M."/>
            <person name="Takai K."/>
        </authorList>
    </citation>
    <scope>NUCLEOTIDE SEQUENCE [LARGE SCALE GENOMIC DNA]</scope>
    <source>
        <strain evidence="1 2">MK-D1</strain>
    </source>
</reference>
<keyword evidence="1" id="KW-0378">Hydrolase</keyword>
<dbReference type="GO" id="GO:0005829">
    <property type="term" value="C:cytosol"/>
    <property type="evidence" value="ECO:0007669"/>
    <property type="project" value="TreeGrafter"/>
</dbReference>
<dbReference type="InterPro" id="IPR006379">
    <property type="entry name" value="HAD-SF_hydro_IIB"/>
</dbReference>